<dbReference type="PANTHER" id="PTHR14226">
    <property type="entry name" value="NEUROPATHY TARGET ESTERASE/SWISS CHEESE D.MELANOGASTER"/>
    <property type="match status" value="1"/>
</dbReference>
<dbReference type="Pfam" id="PF01734">
    <property type="entry name" value="Patatin"/>
    <property type="match status" value="1"/>
</dbReference>
<dbReference type="InterPro" id="IPR050301">
    <property type="entry name" value="NTE"/>
</dbReference>
<evidence type="ECO:0000256" key="3">
    <source>
        <dbReference type="ARBA" id="ARBA00023098"/>
    </source>
</evidence>
<keyword evidence="1 4" id="KW-0378">Hydrolase</keyword>
<evidence type="ECO:0000256" key="2">
    <source>
        <dbReference type="ARBA" id="ARBA00022963"/>
    </source>
</evidence>
<comment type="caution">
    <text evidence="4">Lacks conserved residue(s) required for the propagation of feature annotation.</text>
</comment>
<keyword evidence="7" id="KW-1185">Reference proteome</keyword>
<dbReference type="InterPro" id="IPR016035">
    <property type="entry name" value="Acyl_Trfase/lysoPLipase"/>
</dbReference>
<organism evidence="6 7">
    <name type="scientific">Ligaoa zhengdingensis</name>
    <dbReference type="NCBI Taxonomy" id="2763658"/>
    <lineage>
        <taxon>Bacteria</taxon>
        <taxon>Bacillati</taxon>
        <taxon>Bacillota</taxon>
        <taxon>Clostridia</taxon>
        <taxon>Eubacteriales</taxon>
        <taxon>Oscillospiraceae</taxon>
        <taxon>Ligaoa</taxon>
    </lineage>
</organism>
<keyword evidence="2 4" id="KW-0442">Lipid degradation</keyword>
<dbReference type="EMBL" id="JACRST010000003">
    <property type="protein sequence ID" value="MBC8546033.1"/>
    <property type="molecule type" value="Genomic_DNA"/>
</dbReference>
<keyword evidence="3 4" id="KW-0443">Lipid metabolism</keyword>
<dbReference type="GO" id="GO:0016787">
    <property type="term" value="F:hydrolase activity"/>
    <property type="evidence" value="ECO:0007669"/>
    <property type="project" value="UniProtKB-UniRule"/>
</dbReference>
<comment type="caution">
    <text evidence="6">The sequence shown here is derived from an EMBL/GenBank/DDBJ whole genome shotgun (WGS) entry which is preliminary data.</text>
</comment>
<dbReference type="Proteomes" id="UP000653127">
    <property type="component" value="Unassembled WGS sequence"/>
</dbReference>
<dbReference type="GO" id="GO:0016042">
    <property type="term" value="P:lipid catabolic process"/>
    <property type="evidence" value="ECO:0007669"/>
    <property type="project" value="UniProtKB-UniRule"/>
</dbReference>
<dbReference type="InterPro" id="IPR002641">
    <property type="entry name" value="PNPLA_dom"/>
</dbReference>
<dbReference type="PROSITE" id="PS51635">
    <property type="entry name" value="PNPLA"/>
    <property type="match status" value="1"/>
</dbReference>
<proteinExistence type="predicted"/>
<dbReference type="CDD" id="cd07209">
    <property type="entry name" value="Pat_hypo_Ecoli_Z1214_like"/>
    <property type="match status" value="1"/>
</dbReference>
<dbReference type="AlphaFoldDB" id="A0A926I400"/>
<evidence type="ECO:0000259" key="5">
    <source>
        <dbReference type="PROSITE" id="PS51635"/>
    </source>
</evidence>
<dbReference type="RefSeq" id="WP_249282185.1">
    <property type="nucleotide sequence ID" value="NZ_JACRST010000003.1"/>
</dbReference>
<protein>
    <submittedName>
        <fullName evidence="6">Patatin-like phospholipase family protein</fullName>
    </submittedName>
</protein>
<dbReference type="SUPFAM" id="SSF52151">
    <property type="entry name" value="FabD/lysophospholipase-like"/>
    <property type="match status" value="1"/>
</dbReference>
<evidence type="ECO:0000313" key="6">
    <source>
        <dbReference type="EMBL" id="MBC8546033.1"/>
    </source>
</evidence>
<evidence type="ECO:0000313" key="7">
    <source>
        <dbReference type="Proteomes" id="UP000653127"/>
    </source>
</evidence>
<sequence length="434" mass="48275">MEKTALVLAGGGSRGSYELGVWQALREMDIDIDIVTGTSIGAINGALIAQGDYDTAVELWNKIETSHVFEVEMDEQLSLKQKVAQAYKTFFRNFVKSGGTDTHPLRQTLSAYFDEQKIRSSSIEYGVVTMEMDSRQPRELFCSDIPQGKMIDYILASASIYPAFKPYVIDGVRYIDGCYHDNMPVKMALERGATSVIAVDLEAFGVVRREELKLAREVKYLRSQRDLGPTLVFDHTVIRRNIRLGYLDTLKAYGAYEGGAFTYLPGFTARLTELFSQTALARMLLPPEEHATGWEHAFRGRIVKFLEDRGMSGPSVPGLALICAETAGETFELSPEPIYSEQVWLKRLKAAVDAVKLPEGLLGNANVGSKRRLLDSLRETATLLNRQVRTKFAALLVREMLRTEDGDLEKQLGAFSVLPDAFLGGAYLALCDLI</sequence>
<dbReference type="Gene3D" id="3.40.1090.10">
    <property type="entry name" value="Cytosolic phospholipase A2 catalytic domain"/>
    <property type="match status" value="2"/>
</dbReference>
<feature type="active site" description="Nucleophile" evidence="4">
    <location>
        <position position="39"/>
    </location>
</feature>
<feature type="short sequence motif" description="GXSXG" evidence="4">
    <location>
        <begin position="37"/>
        <end position="41"/>
    </location>
</feature>
<accession>A0A926I400</accession>
<feature type="active site" description="Proton acceptor" evidence="4">
    <location>
        <position position="176"/>
    </location>
</feature>
<dbReference type="PANTHER" id="PTHR14226:SF57">
    <property type="entry name" value="BLR7027 PROTEIN"/>
    <property type="match status" value="1"/>
</dbReference>
<evidence type="ECO:0000256" key="1">
    <source>
        <dbReference type="ARBA" id="ARBA00022801"/>
    </source>
</evidence>
<gene>
    <name evidence="6" type="ORF">H8711_03670</name>
</gene>
<feature type="domain" description="PNPLA" evidence="5">
    <location>
        <begin position="6"/>
        <end position="189"/>
    </location>
</feature>
<evidence type="ECO:0000256" key="4">
    <source>
        <dbReference type="PROSITE-ProRule" id="PRU01161"/>
    </source>
</evidence>
<name>A0A926I400_9FIRM</name>
<reference evidence="6" key="1">
    <citation type="submission" date="2020-08" db="EMBL/GenBank/DDBJ databases">
        <title>Genome public.</title>
        <authorList>
            <person name="Liu C."/>
            <person name="Sun Q."/>
        </authorList>
    </citation>
    <scope>NUCLEOTIDE SEQUENCE</scope>
    <source>
        <strain evidence="6">NSJ-31</strain>
    </source>
</reference>
<feature type="short sequence motif" description="GXGXXG" evidence="4">
    <location>
        <begin position="10"/>
        <end position="15"/>
    </location>
</feature>